<evidence type="ECO:0000259" key="1">
    <source>
        <dbReference type="Pfam" id="PF10544"/>
    </source>
</evidence>
<evidence type="ECO:0000313" key="2">
    <source>
        <dbReference type="EMBL" id="ATQ77891.1"/>
    </source>
</evidence>
<reference evidence="2" key="1">
    <citation type="submission" date="2017-10" db="EMBL/GenBank/DDBJ databases">
        <title>Massilia psychrophilum sp. nov., a novel purple-pigmented bacterium isolated from Tianshan glacier, Xinjiang Municipality, China.</title>
        <authorList>
            <person name="Wang H."/>
        </authorList>
    </citation>
    <scope>NUCLEOTIDE SEQUENCE [LARGE SCALE GENOMIC DNA]</scope>
    <source>
        <strain evidence="2">B2</strain>
    </source>
</reference>
<dbReference type="Pfam" id="PF10544">
    <property type="entry name" value="T5orf172"/>
    <property type="match status" value="1"/>
</dbReference>
<name>A0A2D2DSD5_9BURK</name>
<dbReference type="AlphaFoldDB" id="A0A2D2DSD5"/>
<accession>A0A2D2DSD5</accession>
<proteinExistence type="predicted"/>
<gene>
    <name evidence="2" type="ORF">CR152_27850</name>
</gene>
<sequence>MAGKPGRSGGARIGSGRKSSSYHAMVAAGEIKLDQKPVRAFRDVPCFVYIVHEVLQPGVCKIGVALNAARRVSHLQVGTWRDLVLAESFLCPTEEAAHLVEREVHLALKEYHCRGEWFAVTPDFAANAVRSAAARANANLAGAAMTTGGVQSERF</sequence>
<feature type="domain" description="Bacteriophage T5 Orf172 DNA-binding" evidence="1">
    <location>
        <begin position="47"/>
        <end position="130"/>
    </location>
</feature>
<protein>
    <recommendedName>
        <fullName evidence="1">Bacteriophage T5 Orf172 DNA-binding domain-containing protein</fullName>
    </recommendedName>
</protein>
<dbReference type="InterPro" id="IPR018306">
    <property type="entry name" value="Phage_T5_Orf172_DNA-bd"/>
</dbReference>
<dbReference type="KEGG" id="mass:CR152_27850"/>
<keyword evidence="3" id="KW-1185">Reference proteome</keyword>
<evidence type="ECO:0000313" key="3">
    <source>
        <dbReference type="Proteomes" id="UP000229897"/>
    </source>
</evidence>
<dbReference type="OrthoDB" id="8410927at2"/>
<organism evidence="2 3">
    <name type="scientific">Massilia violaceinigra</name>
    <dbReference type="NCBI Taxonomy" id="2045208"/>
    <lineage>
        <taxon>Bacteria</taxon>
        <taxon>Pseudomonadati</taxon>
        <taxon>Pseudomonadota</taxon>
        <taxon>Betaproteobacteria</taxon>
        <taxon>Burkholderiales</taxon>
        <taxon>Oxalobacteraceae</taxon>
        <taxon>Telluria group</taxon>
        <taxon>Massilia</taxon>
    </lineage>
</organism>
<dbReference type="RefSeq" id="WP_099880450.1">
    <property type="nucleotide sequence ID" value="NZ_CP024608.1"/>
</dbReference>
<dbReference type="EMBL" id="CP024608">
    <property type="protein sequence ID" value="ATQ77891.1"/>
    <property type="molecule type" value="Genomic_DNA"/>
</dbReference>
<dbReference type="Proteomes" id="UP000229897">
    <property type="component" value="Chromosome"/>
</dbReference>